<gene>
    <name evidence="2" type="ORF">NA56DRAFT_489754</name>
</gene>
<dbReference type="InterPro" id="IPR045063">
    <property type="entry name" value="Dynamin_N"/>
</dbReference>
<proteinExistence type="predicted"/>
<dbReference type="SUPFAM" id="SSF52540">
    <property type="entry name" value="P-loop containing nucleoside triphosphate hydrolases"/>
    <property type="match status" value="1"/>
</dbReference>
<dbReference type="AlphaFoldDB" id="A0A2J6QE13"/>
<protein>
    <recommendedName>
        <fullName evidence="1">Dynamin N-terminal domain-containing protein</fullName>
    </recommendedName>
</protein>
<name>A0A2J6QE13_9HELO</name>
<feature type="domain" description="Dynamin N-terminal" evidence="1">
    <location>
        <begin position="129"/>
        <end position="208"/>
    </location>
</feature>
<reference evidence="2 3" key="1">
    <citation type="submission" date="2016-05" db="EMBL/GenBank/DDBJ databases">
        <title>A degradative enzymes factory behind the ericoid mycorrhizal symbiosis.</title>
        <authorList>
            <consortium name="DOE Joint Genome Institute"/>
            <person name="Martino E."/>
            <person name="Morin E."/>
            <person name="Grelet G."/>
            <person name="Kuo A."/>
            <person name="Kohler A."/>
            <person name="Daghino S."/>
            <person name="Barry K."/>
            <person name="Choi C."/>
            <person name="Cichocki N."/>
            <person name="Clum A."/>
            <person name="Copeland A."/>
            <person name="Hainaut M."/>
            <person name="Haridas S."/>
            <person name="Labutti K."/>
            <person name="Lindquist E."/>
            <person name="Lipzen A."/>
            <person name="Khouja H.-R."/>
            <person name="Murat C."/>
            <person name="Ohm R."/>
            <person name="Olson A."/>
            <person name="Spatafora J."/>
            <person name="Veneault-Fourrey C."/>
            <person name="Henrissat B."/>
            <person name="Grigoriev I."/>
            <person name="Martin F."/>
            <person name="Perotto S."/>
        </authorList>
    </citation>
    <scope>NUCLEOTIDE SEQUENCE [LARGE SCALE GENOMIC DNA]</scope>
    <source>
        <strain evidence="2 3">UAMH 7357</strain>
    </source>
</reference>
<evidence type="ECO:0000313" key="2">
    <source>
        <dbReference type="EMBL" id="PMD24509.1"/>
    </source>
</evidence>
<evidence type="ECO:0000259" key="1">
    <source>
        <dbReference type="Pfam" id="PF00350"/>
    </source>
</evidence>
<dbReference type="EMBL" id="KZ613472">
    <property type="protein sequence ID" value="PMD24509.1"/>
    <property type="molecule type" value="Genomic_DNA"/>
</dbReference>
<sequence length="243" mass="27237">MKRPAFVFPDICTQVHLHYSTLSFLASPHRFDSRFAIEPPSRTFFAEQYHQFFINELPMESIGISPPVSPAASFRSVEFSPNTSFGSTDMSTDVSLGYDFEDNETRAQLELIDDLRKVGVSDHIGLPQLVVVGDQSTGKSSVLQAVTDIPFPINDEMCTRFATEIVLQRTSSDMGTKVKFEIIPATDESPDRQKALKEWHPKGVDSNAELNKSTMEYVFDQVRSSMFPFPPETSNGGLLRQKT</sequence>
<organism evidence="2 3">
    <name type="scientific">Hyaloscypha hepaticicola</name>
    <dbReference type="NCBI Taxonomy" id="2082293"/>
    <lineage>
        <taxon>Eukaryota</taxon>
        <taxon>Fungi</taxon>
        <taxon>Dikarya</taxon>
        <taxon>Ascomycota</taxon>
        <taxon>Pezizomycotina</taxon>
        <taxon>Leotiomycetes</taxon>
        <taxon>Helotiales</taxon>
        <taxon>Hyaloscyphaceae</taxon>
        <taxon>Hyaloscypha</taxon>
    </lineage>
</organism>
<dbReference type="Proteomes" id="UP000235672">
    <property type="component" value="Unassembled WGS sequence"/>
</dbReference>
<dbReference type="STRING" id="1745343.A0A2J6QE13"/>
<keyword evidence="3" id="KW-1185">Reference proteome</keyword>
<dbReference type="Pfam" id="PF00350">
    <property type="entry name" value="Dynamin_N"/>
    <property type="match status" value="1"/>
</dbReference>
<dbReference type="Gene3D" id="3.40.50.300">
    <property type="entry name" value="P-loop containing nucleotide triphosphate hydrolases"/>
    <property type="match status" value="1"/>
</dbReference>
<evidence type="ECO:0000313" key="3">
    <source>
        <dbReference type="Proteomes" id="UP000235672"/>
    </source>
</evidence>
<dbReference type="InterPro" id="IPR027417">
    <property type="entry name" value="P-loop_NTPase"/>
</dbReference>
<dbReference type="OrthoDB" id="415706at2759"/>
<accession>A0A2J6QE13</accession>